<sequence length="264" mass="28162">MTLLALDGLTVRSGDTVLVDDLSFSLDEGERIGLIGESGSGKSLTALAILGLLPPGLTAAGSIRLDGTEVVGARERTLNRIRGRAAAPVFQEPRTALDPLMRVGKQIAQPIRRRGVSGGALEKAVRRLLAQVALDDGDRINRAFPHELSGGQRQRVAIAIALAAEPKVLLADEPTTALDVSVQAEILALLDEIAAARRMAVVFVSHDLAVVSRVASRALVMRRGQVVEHGGIEQLLAAPRHDYTAGLIASARRFENALERRMRS</sequence>
<reference evidence="9" key="2">
    <citation type="submission" date="2021-04" db="EMBL/GenBank/DDBJ databases">
        <authorList>
            <person name="Gilroy R."/>
        </authorList>
    </citation>
    <scope>NUCLEOTIDE SEQUENCE</scope>
    <source>
        <strain evidence="9">ChiHjej8B7-3636</strain>
    </source>
</reference>
<protein>
    <submittedName>
        <fullName evidence="9">ABC transporter ATP-binding protein</fullName>
    </submittedName>
</protein>
<evidence type="ECO:0000256" key="1">
    <source>
        <dbReference type="ARBA" id="ARBA00004202"/>
    </source>
</evidence>
<keyword evidence="3" id="KW-0813">Transport</keyword>
<dbReference type="GO" id="GO:0005524">
    <property type="term" value="F:ATP binding"/>
    <property type="evidence" value="ECO:0007669"/>
    <property type="project" value="UniProtKB-KW"/>
</dbReference>
<evidence type="ECO:0000256" key="7">
    <source>
        <dbReference type="ARBA" id="ARBA00023136"/>
    </source>
</evidence>
<dbReference type="Gene3D" id="3.40.50.300">
    <property type="entry name" value="P-loop containing nucleotide triphosphate hydrolases"/>
    <property type="match status" value="1"/>
</dbReference>
<dbReference type="GO" id="GO:0005886">
    <property type="term" value="C:plasma membrane"/>
    <property type="evidence" value="ECO:0007669"/>
    <property type="project" value="UniProtKB-SubCell"/>
</dbReference>
<keyword evidence="7" id="KW-0472">Membrane</keyword>
<dbReference type="GO" id="GO:0016887">
    <property type="term" value="F:ATP hydrolysis activity"/>
    <property type="evidence" value="ECO:0007669"/>
    <property type="project" value="InterPro"/>
</dbReference>
<dbReference type="PROSITE" id="PS00211">
    <property type="entry name" value="ABC_TRANSPORTER_1"/>
    <property type="match status" value="1"/>
</dbReference>
<dbReference type="AlphaFoldDB" id="A0A9D2H7S0"/>
<dbReference type="SMART" id="SM00382">
    <property type="entry name" value="AAA"/>
    <property type="match status" value="1"/>
</dbReference>
<dbReference type="PROSITE" id="PS50893">
    <property type="entry name" value="ABC_TRANSPORTER_2"/>
    <property type="match status" value="1"/>
</dbReference>
<evidence type="ECO:0000256" key="5">
    <source>
        <dbReference type="ARBA" id="ARBA00022741"/>
    </source>
</evidence>
<evidence type="ECO:0000313" key="10">
    <source>
        <dbReference type="Proteomes" id="UP000824220"/>
    </source>
</evidence>
<evidence type="ECO:0000256" key="6">
    <source>
        <dbReference type="ARBA" id="ARBA00022840"/>
    </source>
</evidence>
<dbReference type="SUPFAM" id="SSF52540">
    <property type="entry name" value="P-loop containing nucleoside triphosphate hydrolases"/>
    <property type="match status" value="1"/>
</dbReference>
<feature type="domain" description="ABC transporter" evidence="8">
    <location>
        <begin position="4"/>
        <end position="248"/>
    </location>
</feature>
<accession>A0A9D2H7S0</accession>
<dbReference type="PANTHER" id="PTHR43297">
    <property type="entry name" value="OLIGOPEPTIDE TRANSPORT ATP-BINDING PROTEIN APPD"/>
    <property type="match status" value="1"/>
</dbReference>
<name>A0A9D2H7S0_9MICO</name>
<dbReference type="InterPro" id="IPR003593">
    <property type="entry name" value="AAA+_ATPase"/>
</dbReference>
<comment type="caution">
    <text evidence="9">The sequence shown here is derived from an EMBL/GenBank/DDBJ whole genome shotgun (WGS) entry which is preliminary data.</text>
</comment>
<keyword evidence="4" id="KW-1003">Cell membrane</keyword>
<comment type="subcellular location">
    <subcellularLocation>
        <location evidence="1">Cell membrane</location>
        <topology evidence="1">Peripheral membrane protein</topology>
    </subcellularLocation>
</comment>
<evidence type="ECO:0000256" key="4">
    <source>
        <dbReference type="ARBA" id="ARBA00022475"/>
    </source>
</evidence>
<keyword evidence="6 9" id="KW-0067">ATP-binding</keyword>
<gene>
    <name evidence="9" type="ORF">H9800_10360</name>
</gene>
<dbReference type="InterPro" id="IPR027417">
    <property type="entry name" value="P-loop_NTPase"/>
</dbReference>
<reference evidence="9" key="1">
    <citation type="journal article" date="2021" name="PeerJ">
        <title>Extensive microbial diversity within the chicken gut microbiome revealed by metagenomics and culture.</title>
        <authorList>
            <person name="Gilroy R."/>
            <person name="Ravi A."/>
            <person name="Getino M."/>
            <person name="Pursley I."/>
            <person name="Horton D.L."/>
            <person name="Alikhan N.F."/>
            <person name="Baker D."/>
            <person name="Gharbi K."/>
            <person name="Hall N."/>
            <person name="Watson M."/>
            <person name="Adriaenssens E.M."/>
            <person name="Foster-Nyarko E."/>
            <person name="Jarju S."/>
            <person name="Secka A."/>
            <person name="Antonio M."/>
            <person name="Oren A."/>
            <person name="Chaudhuri R.R."/>
            <person name="La Ragione R."/>
            <person name="Hildebrand F."/>
            <person name="Pallen M.J."/>
        </authorList>
    </citation>
    <scope>NUCLEOTIDE SEQUENCE</scope>
    <source>
        <strain evidence="9">ChiHjej8B7-3636</strain>
    </source>
</reference>
<evidence type="ECO:0000256" key="2">
    <source>
        <dbReference type="ARBA" id="ARBA00005417"/>
    </source>
</evidence>
<evidence type="ECO:0000259" key="8">
    <source>
        <dbReference type="PROSITE" id="PS50893"/>
    </source>
</evidence>
<dbReference type="InterPro" id="IPR050388">
    <property type="entry name" value="ABC_Ni/Peptide_Import"/>
</dbReference>
<organism evidence="9 10">
    <name type="scientific">Candidatus Microbacterium stercoravium</name>
    <dbReference type="NCBI Taxonomy" id="2838697"/>
    <lineage>
        <taxon>Bacteria</taxon>
        <taxon>Bacillati</taxon>
        <taxon>Actinomycetota</taxon>
        <taxon>Actinomycetes</taxon>
        <taxon>Micrococcales</taxon>
        <taxon>Microbacteriaceae</taxon>
        <taxon>Microbacterium</taxon>
    </lineage>
</organism>
<evidence type="ECO:0000313" key="9">
    <source>
        <dbReference type="EMBL" id="HJA05246.1"/>
    </source>
</evidence>
<dbReference type="PANTHER" id="PTHR43297:SF2">
    <property type="entry name" value="DIPEPTIDE TRANSPORT ATP-BINDING PROTEIN DPPD"/>
    <property type="match status" value="1"/>
</dbReference>
<dbReference type="InterPro" id="IPR003439">
    <property type="entry name" value="ABC_transporter-like_ATP-bd"/>
</dbReference>
<dbReference type="Pfam" id="PF00005">
    <property type="entry name" value="ABC_tran"/>
    <property type="match status" value="1"/>
</dbReference>
<dbReference type="Proteomes" id="UP000824220">
    <property type="component" value="Unassembled WGS sequence"/>
</dbReference>
<comment type="similarity">
    <text evidence="2">Belongs to the ABC transporter superfamily.</text>
</comment>
<evidence type="ECO:0000256" key="3">
    <source>
        <dbReference type="ARBA" id="ARBA00022448"/>
    </source>
</evidence>
<dbReference type="EMBL" id="DXAM01000140">
    <property type="protein sequence ID" value="HJA05246.1"/>
    <property type="molecule type" value="Genomic_DNA"/>
</dbReference>
<keyword evidence="5" id="KW-0547">Nucleotide-binding</keyword>
<dbReference type="InterPro" id="IPR017871">
    <property type="entry name" value="ABC_transporter-like_CS"/>
</dbReference>
<proteinExistence type="inferred from homology"/>
<dbReference type="CDD" id="cd03257">
    <property type="entry name" value="ABC_NikE_OppD_transporters"/>
    <property type="match status" value="1"/>
</dbReference>